<proteinExistence type="predicted"/>
<dbReference type="GO" id="GO:0016887">
    <property type="term" value="F:ATP hydrolysis activity"/>
    <property type="evidence" value="ECO:0007669"/>
    <property type="project" value="InterPro"/>
</dbReference>
<keyword evidence="6 7" id="KW-0472">Membrane</keyword>
<dbReference type="PROSITE" id="PS00211">
    <property type="entry name" value="ABC_TRANSPORTER_1"/>
    <property type="match status" value="1"/>
</dbReference>
<dbReference type="GO" id="GO:0005886">
    <property type="term" value="C:plasma membrane"/>
    <property type="evidence" value="ECO:0007669"/>
    <property type="project" value="UniProtKB-SubCell"/>
</dbReference>
<dbReference type="Gene3D" id="1.20.1560.10">
    <property type="entry name" value="ABC transporter type 1, transmembrane domain"/>
    <property type="match status" value="1"/>
</dbReference>
<comment type="caution">
    <text evidence="10">The sequence shown here is derived from an EMBL/GenBank/DDBJ whole genome shotgun (WGS) entry which is preliminary data.</text>
</comment>
<feature type="domain" description="ABC transporter" evidence="8">
    <location>
        <begin position="348"/>
        <end position="583"/>
    </location>
</feature>
<dbReference type="GO" id="GO:0140359">
    <property type="term" value="F:ABC-type transporter activity"/>
    <property type="evidence" value="ECO:0007669"/>
    <property type="project" value="InterPro"/>
</dbReference>
<evidence type="ECO:0000256" key="5">
    <source>
        <dbReference type="ARBA" id="ARBA00022989"/>
    </source>
</evidence>
<dbReference type="PANTHER" id="PTHR24221:SF654">
    <property type="entry name" value="ATP-BINDING CASSETTE SUB-FAMILY B MEMBER 6"/>
    <property type="match status" value="1"/>
</dbReference>
<dbReference type="SMART" id="SM00382">
    <property type="entry name" value="AAA"/>
    <property type="match status" value="1"/>
</dbReference>
<protein>
    <submittedName>
        <fullName evidence="10">ATP-binding cassette subfamily B protein</fullName>
    </submittedName>
</protein>
<name>A0A318L104_9FIRM</name>
<evidence type="ECO:0000259" key="8">
    <source>
        <dbReference type="PROSITE" id="PS50893"/>
    </source>
</evidence>
<dbReference type="CDD" id="cd03228">
    <property type="entry name" value="ABCC_MRP_Like"/>
    <property type="match status" value="1"/>
</dbReference>
<keyword evidence="4 10" id="KW-0067">ATP-binding</keyword>
<dbReference type="Pfam" id="PF00005">
    <property type="entry name" value="ABC_tran"/>
    <property type="match status" value="1"/>
</dbReference>
<keyword evidence="5 7" id="KW-1133">Transmembrane helix</keyword>
<dbReference type="SUPFAM" id="SSF52540">
    <property type="entry name" value="P-loop containing nucleoside triphosphate hydrolases"/>
    <property type="match status" value="1"/>
</dbReference>
<feature type="transmembrane region" description="Helical" evidence="7">
    <location>
        <begin position="66"/>
        <end position="92"/>
    </location>
</feature>
<accession>A0A318L104</accession>
<dbReference type="SUPFAM" id="SSF90123">
    <property type="entry name" value="ABC transporter transmembrane region"/>
    <property type="match status" value="1"/>
</dbReference>
<dbReference type="PROSITE" id="PS50893">
    <property type="entry name" value="ABC_TRANSPORTER_2"/>
    <property type="match status" value="1"/>
</dbReference>
<dbReference type="AlphaFoldDB" id="A0A318L104"/>
<keyword evidence="11" id="KW-1185">Reference proteome</keyword>
<dbReference type="InterPro" id="IPR003593">
    <property type="entry name" value="AAA+_ATPase"/>
</dbReference>
<dbReference type="InterPro" id="IPR003439">
    <property type="entry name" value="ABC_transporter-like_ATP-bd"/>
</dbReference>
<dbReference type="Gene3D" id="3.40.50.300">
    <property type="entry name" value="P-loop containing nucleotide triphosphate hydrolases"/>
    <property type="match status" value="1"/>
</dbReference>
<dbReference type="EMBL" id="QJKH01000001">
    <property type="protein sequence ID" value="PXX81616.1"/>
    <property type="molecule type" value="Genomic_DNA"/>
</dbReference>
<dbReference type="STRING" id="1034346.GCA_000313565_00224"/>
<evidence type="ECO:0000313" key="10">
    <source>
        <dbReference type="EMBL" id="PXX81616.1"/>
    </source>
</evidence>
<dbReference type="PANTHER" id="PTHR24221">
    <property type="entry name" value="ATP-BINDING CASSETTE SUB-FAMILY B"/>
    <property type="match status" value="1"/>
</dbReference>
<evidence type="ECO:0000256" key="4">
    <source>
        <dbReference type="ARBA" id="ARBA00022840"/>
    </source>
</evidence>
<evidence type="ECO:0000256" key="6">
    <source>
        <dbReference type="ARBA" id="ARBA00023136"/>
    </source>
</evidence>
<evidence type="ECO:0000313" key="11">
    <source>
        <dbReference type="Proteomes" id="UP000247612"/>
    </source>
</evidence>
<evidence type="ECO:0000256" key="3">
    <source>
        <dbReference type="ARBA" id="ARBA00022741"/>
    </source>
</evidence>
<dbReference type="PROSITE" id="PS50929">
    <property type="entry name" value="ABC_TM1F"/>
    <property type="match status" value="1"/>
</dbReference>
<dbReference type="InterPro" id="IPR039421">
    <property type="entry name" value="Type_1_exporter"/>
</dbReference>
<evidence type="ECO:0000256" key="1">
    <source>
        <dbReference type="ARBA" id="ARBA00004651"/>
    </source>
</evidence>
<reference evidence="10 11" key="1">
    <citation type="submission" date="2018-05" db="EMBL/GenBank/DDBJ databases">
        <title>Genomic Encyclopedia of Type Strains, Phase IV (KMG-IV): sequencing the most valuable type-strain genomes for metagenomic binning, comparative biology and taxonomic classification.</title>
        <authorList>
            <person name="Goeker M."/>
        </authorList>
    </citation>
    <scope>NUCLEOTIDE SEQUENCE [LARGE SCALE GENOMIC DNA]</scope>
    <source>
        <strain evidence="10 11">JC118</strain>
    </source>
</reference>
<dbReference type="InterPro" id="IPR011527">
    <property type="entry name" value="ABC1_TM_dom"/>
</dbReference>
<organism evidence="10 11">
    <name type="scientific">Dielma fastidiosa</name>
    <dbReference type="NCBI Taxonomy" id="1034346"/>
    <lineage>
        <taxon>Bacteria</taxon>
        <taxon>Bacillati</taxon>
        <taxon>Bacillota</taxon>
        <taxon>Erysipelotrichia</taxon>
        <taxon>Erysipelotrichales</taxon>
        <taxon>Erysipelotrichaceae</taxon>
        <taxon>Dielma</taxon>
    </lineage>
</organism>
<dbReference type="GO" id="GO:0005524">
    <property type="term" value="F:ATP binding"/>
    <property type="evidence" value="ECO:0007669"/>
    <property type="project" value="UniProtKB-KW"/>
</dbReference>
<keyword evidence="3" id="KW-0547">Nucleotide-binding</keyword>
<feature type="transmembrane region" description="Helical" evidence="7">
    <location>
        <begin position="171"/>
        <end position="189"/>
    </location>
</feature>
<dbReference type="InterPro" id="IPR027417">
    <property type="entry name" value="P-loop_NTPase"/>
</dbReference>
<gene>
    <name evidence="10" type="ORF">DES51_101227</name>
</gene>
<evidence type="ECO:0000256" key="2">
    <source>
        <dbReference type="ARBA" id="ARBA00022692"/>
    </source>
</evidence>
<feature type="domain" description="ABC transmembrane type-1" evidence="9">
    <location>
        <begin position="34"/>
        <end position="310"/>
    </location>
</feature>
<dbReference type="InterPro" id="IPR036640">
    <property type="entry name" value="ABC1_TM_sf"/>
</dbReference>
<dbReference type="GO" id="GO:0034040">
    <property type="term" value="F:ATPase-coupled lipid transmembrane transporter activity"/>
    <property type="evidence" value="ECO:0007669"/>
    <property type="project" value="TreeGrafter"/>
</dbReference>
<dbReference type="Proteomes" id="UP000247612">
    <property type="component" value="Unassembled WGS sequence"/>
</dbReference>
<comment type="subcellular location">
    <subcellularLocation>
        <location evidence="1">Cell membrane</location>
        <topology evidence="1">Multi-pass membrane protein</topology>
    </subcellularLocation>
</comment>
<feature type="transmembrane region" description="Helical" evidence="7">
    <location>
        <begin position="260"/>
        <end position="280"/>
    </location>
</feature>
<sequence length="594" mass="66746">MKLDRYGVLSIVVRNSVQYFKKAKLWGAAEQCVAVLRALALTAGIIATQRFFDAITEIGSKNNYSYLVRCLLTLAFIIAAQHILSGLGQYLLSKISYSNMGKFMTDFQRKLGRLPAETFEDTTFLDKAERAKECLEYESLGHFASVCLQLLTYYIVLFVSLGHYLFQLSPILPFVLIVSFIPAILGQLMQMRIFVKLENENLPLRRQSEYYKKTIVDRKFYKETRMLGGFQFFHKLFIEGLQTLTQNTWKTERKAAILKFLLGIITFLGLGVSILILFQLTISNDISVGAFASVFTALSQIFSIMDEIVSTCLSQGSETIAQVVNFYRLMDMEEVSGAGGDSDFTKGIVAENVSFTYPGSSKAALHNVSLTINKGETIAIVGENGSGKSTLVRILTGLYSTYDGKVIIAGQDSKMTHPDVLYTGISGVFQNYQRYKMTLEENVSISDTKQAVDYSKINKVLQKAEFNEKKVNLQSMLSPEYNGVDLSGGQWQRLAIARGLYRNHSFIILDEPTAAIDPIEEARLYNHFKQIVKNKSSIIVTHRLGSVRLADRIVVMDQGKLAEIGTHEELLAKKGKYAAMWQAQIKWYEKSDVI</sequence>
<dbReference type="InterPro" id="IPR017871">
    <property type="entry name" value="ABC_transporter-like_CS"/>
</dbReference>
<evidence type="ECO:0000256" key="7">
    <source>
        <dbReference type="SAM" id="Phobius"/>
    </source>
</evidence>
<keyword evidence="2 7" id="KW-0812">Transmembrane</keyword>
<evidence type="ECO:0000259" key="9">
    <source>
        <dbReference type="PROSITE" id="PS50929"/>
    </source>
</evidence>